<keyword evidence="2" id="KW-1185">Reference proteome</keyword>
<sequence length="50" mass="5962">MEEVKQKSVELLNGLTKTDFQHCLEQWKKRMKRCVKRGGEYIEGEHLVVE</sequence>
<dbReference type="GO" id="GO:0003676">
    <property type="term" value="F:nucleic acid binding"/>
    <property type="evidence" value="ECO:0007669"/>
    <property type="project" value="InterPro"/>
</dbReference>
<dbReference type="Gene3D" id="3.30.420.10">
    <property type="entry name" value="Ribonuclease H-like superfamily/Ribonuclease H"/>
    <property type="match status" value="1"/>
</dbReference>
<organism evidence="1 2">
    <name type="scientific">Cinara cedri</name>
    <dbReference type="NCBI Taxonomy" id="506608"/>
    <lineage>
        <taxon>Eukaryota</taxon>
        <taxon>Metazoa</taxon>
        <taxon>Ecdysozoa</taxon>
        <taxon>Arthropoda</taxon>
        <taxon>Hexapoda</taxon>
        <taxon>Insecta</taxon>
        <taxon>Pterygota</taxon>
        <taxon>Neoptera</taxon>
        <taxon>Paraneoptera</taxon>
        <taxon>Hemiptera</taxon>
        <taxon>Sternorrhyncha</taxon>
        <taxon>Aphidomorpha</taxon>
        <taxon>Aphidoidea</taxon>
        <taxon>Aphididae</taxon>
        <taxon>Lachninae</taxon>
        <taxon>Cinara</taxon>
    </lineage>
</organism>
<name>A0A5E4MAA2_9HEMI</name>
<evidence type="ECO:0000313" key="1">
    <source>
        <dbReference type="EMBL" id="VVC28347.1"/>
    </source>
</evidence>
<protein>
    <submittedName>
        <fullName evidence="1">Uncharacterized protein</fullName>
    </submittedName>
</protein>
<accession>A0A5E4MAA2</accession>
<dbReference type="Proteomes" id="UP000325440">
    <property type="component" value="Unassembled WGS sequence"/>
</dbReference>
<reference evidence="1 2" key="1">
    <citation type="submission" date="2019-08" db="EMBL/GenBank/DDBJ databases">
        <authorList>
            <person name="Alioto T."/>
            <person name="Alioto T."/>
            <person name="Gomez Garrido J."/>
        </authorList>
    </citation>
    <scope>NUCLEOTIDE SEQUENCE [LARGE SCALE GENOMIC DNA]</scope>
</reference>
<dbReference type="AlphaFoldDB" id="A0A5E4MAA2"/>
<dbReference type="OrthoDB" id="10065579at2759"/>
<dbReference type="EMBL" id="CABPRJ010000480">
    <property type="protein sequence ID" value="VVC28347.1"/>
    <property type="molecule type" value="Genomic_DNA"/>
</dbReference>
<evidence type="ECO:0000313" key="2">
    <source>
        <dbReference type="Proteomes" id="UP000325440"/>
    </source>
</evidence>
<gene>
    <name evidence="1" type="ORF">CINCED_3A004034</name>
</gene>
<dbReference type="InterPro" id="IPR036397">
    <property type="entry name" value="RNaseH_sf"/>
</dbReference>
<proteinExistence type="predicted"/>